<dbReference type="EMBL" id="JBDODL010000310">
    <property type="protein sequence ID" value="MES1919504.1"/>
    <property type="molecule type" value="Genomic_DNA"/>
</dbReference>
<keyword evidence="2" id="KW-1185">Reference proteome</keyword>
<dbReference type="Proteomes" id="UP001439008">
    <property type="component" value="Unassembled WGS sequence"/>
</dbReference>
<organism evidence="1 2">
    <name type="scientific">Bonamia ostreae</name>
    <dbReference type="NCBI Taxonomy" id="126728"/>
    <lineage>
        <taxon>Eukaryota</taxon>
        <taxon>Sar</taxon>
        <taxon>Rhizaria</taxon>
        <taxon>Endomyxa</taxon>
        <taxon>Ascetosporea</taxon>
        <taxon>Haplosporida</taxon>
        <taxon>Bonamia</taxon>
    </lineage>
</organism>
<comment type="caution">
    <text evidence="1">The sequence shown here is derived from an EMBL/GenBank/DDBJ whole genome shotgun (WGS) entry which is preliminary data.</text>
</comment>
<proteinExistence type="predicted"/>
<evidence type="ECO:0008006" key="3">
    <source>
        <dbReference type="Google" id="ProtNLM"/>
    </source>
</evidence>
<name>A0ABV2AIK4_9EUKA</name>
<dbReference type="InterPro" id="IPR011989">
    <property type="entry name" value="ARM-like"/>
</dbReference>
<dbReference type="PANTHER" id="PTHR12697">
    <property type="entry name" value="PBS LYASE HEAT-LIKE PROTEIN"/>
    <property type="match status" value="1"/>
</dbReference>
<evidence type="ECO:0000313" key="2">
    <source>
        <dbReference type="Proteomes" id="UP001439008"/>
    </source>
</evidence>
<dbReference type="SMART" id="SM00567">
    <property type="entry name" value="EZ_HEAT"/>
    <property type="match status" value="5"/>
</dbReference>
<dbReference type="InterPro" id="IPR016024">
    <property type="entry name" value="ARM-type_fold"/>
</dbReference>
<dbReference type="SUPFAM" id="SSF48371">
    <property type="entry name" value="ARM repeat"/>
    <property type="match status" value="2"/>
</dbReference>
<accession>A0ABV2AIK4</accession>
<reference evidence="1 2" key="1">
    <citation type="journal article" date="2024" name="BMC Biol.">
        <title>Comparative genomics of Ascetosporea gives new insight into the evolutionary basis for animal parasitism in Rhizaria.</title>
        <authorList>
            <person name="Hiltunen Thoren M."/>
            <person name="Onut-Brannstrom I."/>
            <person name="Alfjorden A."/>
            <person name="Peckova H."/>
            <person name="Swords F."/>
            <person name="Hooper C."/>
            <person name="Holzer A.S."/>
            <person name="Bass D."/>
            <person name="Burki F."/>
        </authorList>
    </citation>
    <scope>NUCLEOTIDE SEQUENCE [LARGE SCALE GENOMIC DNA]</scope>
    <source>
        <strain evidence="1">20-A016</strain>
    </source>
</reference>
<dbReference type="Pfam" id="PF13646">
    <property type="entry name" value="HEAT_2"/>
    <property type="match status" value="2"/>
</dbReference>
<dbReference type="InterPro" id="IPR004155">
    <property type="entry name" value="PBS_lyase_HEAT"/>
</dbReference>
<gene>
    <name evidence="1" type="ORF">MHBO_001324</name>
</gene>
<dbReference type="PANTHER" id="PTHR12697:SF5">
    <property type="entry name" value="DEOXYHYPUSINE HYDROXYLASE"/>
    <property type="match status" value="1"/>
</dbReference>
<sequence length="242" mass="27102">MDLNTATSVLINESKPIAERMNAVFALKSLNNEKAIESLNSGFSSTSNLLTHEIAYVMGQMQNKYAIPFLNNILRNTENDSITRHEAGEALAAIGDPASILILSKFVNDEKVNVSETCILGMDTLKFKESNQWKQSTRFDSMDPAPPNGCSNVEKLSADLLNKKLSLFDRYSALFQLREIGTRRAVSGITKGFCDESSLFKHEIAYVLGQLQDESALESLEKVLRDENEHSMVRHEVFLRSY</sequence>
<dbReference type="Gene3D" id="1.25.10.10">
    <property type="entry name" value="Leucine-rich Repeat Variant"/>
    <property type="match status" value="2"/>
</dbReference>
<evidence type="ECO:0000313" key="1">
    <source>
        <dbReference type="EMBL" id="MES1919504.1"/>
    </source>
</evidence>
<protein>
    <recommendedName>
        <fullName evidence="3">Deoxyhypusine monooxygenase</fullName>
    </recommendedName>
</protein>